<evidence type="ECO:0000313" key="2">
    <source>
        <dbReference type="Proteomes" id="UP000012065"/>
    </source>
</evidence>
<dbReference type="Proteomes" id="UP000012065">
    <property type="component" value="Unassembled WGS sequence"/>
</dbReference>
<dbReference type="EMBL" id="CAOJ01015528">
    <property type="protein sequence ID" value="CCO36114.1"/>
    <property type="molecule type" value="Genomic_DNA"/>
</dbReference>
<name>M5C9Z6_THACB</name>
<proteinExistence type="predicted"/>
<comment type="caution">
    <text evidence="1">The sequence shown here is derived from an EMBL/GenBank/DDBJ whole genome shotgun (WGS) entry which is preliminary data.</text>
</comment>
<reference evidence="1 2" key="1">
    <citation type="journal article" date="2013" name="J. Biotechnol.">
        <title>Establishment and interpretation of the genome sequence of the phytopathogenic fungus Rhizoctonia solani AG1-IB isolate 7/3/14.</title>
        <authorList>
            <person name="Wibberg D.W."/>
            <person name="Jelonek L.J."/>
            <person name="Rupp O.R."/>
            <person name="Hennig M.H."/>
            <person name="Eikmeyer F.E."/>
            <person name="Goesmann A.G."/>
            <person name="Hartmann A.H."/>
            <person name="Borriss R.B."/>
            <person name="Grosch R.G."/>
            <person name="Puehler A.P."/>
            <person name="Schlueter A.S."/>
        </authorList>
    </citation>
    <scope>NUCLEOTIDE SEQUENCE [LARGE SCALE GENOMIC DNA]</scope>
    <source>
        <strain evidence="2">AG1-IB / isolate 7/3/14</strain>
    </source>
</reference>
<protein>
    <submittedName>
        <fullName evidence="1">Uncharacterized protein</fullName>
    </submittedName>
</protein>
<evidence type="ECO:0000313" key="1">
    <source>
        <dbReference type="EMBL" id="CCO36114.1"/>
    </source>
</evidence>
<dbReference type="AlphaFoldDB" id="M5C9Z6"/>
<dbReference type="HOGENOM" id="CLU_2387698_0_0_1"/>
<accession>M5C9Z6</accession>
<gene>
    <name evidence="1" type="ORF">BN14_10238</name>
</gene>
<sequence>MLLKGKAFGVKEPQLHTLAHITKAKGGKGDVRTGLVLFTQFGWLIILDVTSVTNVVGRVQTESVKLSGKWYIINQCSKLTEIAFNPPEHKYEYN</sequence>
<organism evidence="1 2">
    <name type="scientific">Thanatephorus cucumeris (strain AG1-IB / isolate 7/3/14)</name>
    <name type="common">Lettuce bottom rot fungus</name>
    <name type="synonym">Rhizoctonia solani</name>
    <dbReference type="NCBI Taxonomy" id="1108050"/>
    <lineage>
        <taxon>Eukaryota</taxon>
        <taxon>Fungi</taxon>
        <taxon>Dikarya</taxon>
        <taxon>Basidiomycota</taxon>
        <taxon>Agaricomycotina</taxon>
        <taxon>Agaricomycetes</taxon>
        <taxon>Cantharellales</taxon>
        <taxon>Ceratobasidiaceae</taxon>
        <taxon>Rhizoctonia</taxon>
        <taxon>Rhizoctonia solani AG-1</taxon>
    </lineage>
</organism>